<evidence type="ECO:0000259" key="1">
    <source>
        <dbReference type="Pfam" id="PF07484"/>
    </source>
</evidence>
<dbReference type="EMBL" id="JBHTJH010000002">
    <property type="protein sequence ID" value="MFD0860866.1"/>
    <property type="molecule type" value="Genomic_DNA"/>
</dbReference>
<dbReference type="InterPro" id="IPR011083">
    <property type="entry name" value="Phage_tail_collar_dom"/>
</dbReference>
<name>A0ABW3CW09_9FLAO</name>
<dbReference type="Gene3D" id="3.90.1340.10">
    <property type="entry name" value="Phage tail collar domain"/>
    <property type="match status" value="1"/>
</dbReference>
<proteinExistence type="predicted"/>
<dbReference type="SUPFAM" id="SSF88874">
    <property type="entry name" value="Receptor-binding domain of short tail fibre protein gp12"/>
    <property type="match status" value="1"/>
</dbReference>
<evidence type="ECO:0000313" key="3">
    <source>
        <dbReference type="Proteomes" id="UP001596978"/>
    </source>
</evidence>
<dbReference type="InterPro" id="IPR037053">
    <property type="entry name" value="Phage_tail_collar_dom_sf"/>
</dbReference>
<dbReference type="Pfam" id="PF07484">
    <property type="entry name" value="Collar"/>
    <property type="match status" value="1"/>
</dbReference>
<organism evidence="2 3">
    <name type="scientific">Sungkyunkwania multivorans</name>
    <dbReference type="NCBI Taxonomy" id="1173618"/>
    <lineage>
        <taxon>Bacteria</taxon>
        <taxon>Pseudomonadati</taxon>
        <taxon>Bacteroidota</taxon>
        <taxon>Flavobacteriia</taxon>
        <taxon>Flavobacteriales</taxon>
        <taxon>Flavobacteriaceae</taxon>
        <taxon>Sungkyunkwania</taxon>
    </lineage>
</organism>
<sequence>MDPFLGEIIMFGGNFAPRGWALCDGQLLPISQYSALFSILGTTYGGDGRTTFALPDLRGRTPIHAGTGPGLSNRKLGSRGGSEYNILNTNQLPSHTHNGMGLVANTGVVVGVNEDDGDSDEPAGRVLGIAASGTPYNSSPADSALGGVTATTTIGGSTAPTGANQSINNMPPFETVNYIIALQGIFPSRS</sequence>
<comment type="caution">
    <text evidence="2">The sequence shown here is derived from an EMBL/GenBank/DDBJ whole genome shotgun (WGS) entry which is preliminary data.</text>
</comment>
<accession>A0ABW3CW09</accession>
<feature type="domain" description="Phage tail collar" evidence="1">
    <location>
        <begin position="6"/>
        <end position="62"/>
    </location>
</feature>
<dbReference type="Proteomes" id="UP001596978">
    <property type="component" value="Unassembled WGS sequence"/>
</dbReference>
<keyword evidence="3" id="KW-1185">Reference proteome</keyword>
<evidence type="ECO:0000313" key="2">
    <source>
        <dbReference type="EMBL" id="MFD0860866.1"/>
    </source>
</evidence>
<gene>
    <name evidence="2" type="ORF">ACFQ1M_01490</name>
</gene>
<protein>
    <submittedName>
        <fullName evidence="2">Phage tail protein</fullName>
    </submittedName>
</protein>
<reference evidence="3" key="1">
    <citation type="journal article" date="2019" name="Int. J. Syst. Evol. Microbiol.">
        <title>The Global Catalogue of Microorganisms (GCM) 10K type strain sequencing project: providing services to taxonomists for standard genome sequencing and annotation.</title>
        <authorList>
            <consortium name="The Broad Institute Genomics Platform"/>
            <consortium name="The Broad Institute Genome Sequencing Center for Infectious Disease"/>
            <person name="Wu L."/>
            <person name="Ma J."/>
        </authorList>
    </citation>
    <scope>NUCLEOTIDE SEQUENCE [LARGE SCALE GENOMIC DNA]</scope>
    <source>
        <strain evidence="3">CCUG 62952</strain>
    </source>
</reference>
<dbReference type="RefSeq" id="WP_386402801.1">
    <property type="nucleotide sequence ID" value="NZ_JBHTJH010000002.1"/>
</dbReference>